<comment type="caution">
    <text evidence="2">The sequence shown here is derived from an EMBL/GenBank/DDBJ whole genome shotgun (WGS) entry which is preliminary data.</text>
</comment>
<dbReference type="InterPro" id="IPR036108">
    <property type="entry name" value="4pyrrol_syn_uPrphyn_synt_sf"/>
</dbReference>
<accession>A0A147I671</accession>
<keyword evidence="3" id="KW-1185">Reference proteome</keyword>
<gene>
    <name evidence="2" type="ORF">NS334_06305</name>
</gene>
<dbReference type="EMBL" id="LDTB01000013">
    <property type="protein sequence ID" value="KTT74165.1"/>
    <property type="molecule type" value="Genomic_DNA"/>
</dbReference>
<name>A0A147I671_9SPHN</name>
<reference evidence="2 3" key="1">
    <citation type="journal article" date="2016" name="Front. Microbiol.">
        <title>Genomic Resource of Rice Seed Associated Bacteria.</title>
        <authorList>
            <person name="Midha S."/>
            <person name="Bansal K."/>
            <person name="Sharma S."/>
            <person name="Kumar N."/>
            <person name="Patil P.P."/>
            <person name="Chaudhry V."/>
            <person name="Patil P.B."/>
        </authorList>
    </citation>
    <scope>NUCLEOTIDE SEQUENCE [LARGE SCALE GENOMIC DNA]</scope>
    <source>
        <strain evidence="2 3">NS334</strain>
    </source>
</reference>
<organism evidence="2 3">
    <name type="scientific">Sphingomonas endophytica</name>
    <dbReference type="NCBI Taxonomy" id="869719"/>
    <lineage>
        <taxon>Bacteria</taxon>
        <taxon>Pseudomonadati</taxon>
        <taxon>Pseudomonadota</taxon>
        <taxon>Alphaproteobacteria</taxon>
        <taxon>Sphingomonadales</taxon>
        <taxon>Sphingomonadaceae</taxon>
        <taxon>Sphingomonas</taxon>
    </lineage>
</organism>
<protein>
    <recommendedName>
        <fullName evidence="1">Tetrapyrrole biosynthesis uroporphyrinogen III synthase domain-containing protein</fullName>
    </recommendedName>
</protein>
<dbReference type="GO" id="GO:0033014">
    <property type="term" value="P:tetrapyrrole biosynthetic process"/>
    <property type="evidence" value="ECO:0007669"/>
    <property type="project" value="InterPro"/>
</dbReference>
<dbReference type="AlphaFoldDB" id="A0A147I671"/>
<evidence type="ECO:0000313" key="3">
    <source>
        <dbReference type="Proteomes" id="UP000074310"/>
    </source>
</evidence>
<dbReference type="Gene3D" id="3.40.50.10090">
    <property type="match status" value="1"/>
</dbReference>
<dbReference type="Proteomes" id="UP000074310">
    <property type="component" value="Unassembled WGS sequence"/>
</dbReference>
<dbReference type="OrthoDB" id="7424801at2"/>
<evidence type="ECO:0000313" key="2">
    <source>
        <dbReference type="EMBL" id="KTT74165.1"/>
    </source>
</evidence>
<sequence length="215" mass="21389">MRPRALVLRPAPGNARTCAALVAAGAEPVALPLFETVPIAWQLPDAGAFDALLLTSAAAVRHAGDGLSALGALPVVAVGDATATAARAAGLNVTLVGQGDAASVVARAAAWPRLLHLAGRERVAQPGVTAITVYASEALDLPPAALGAARGAVVLLHSARAAARFALLSRAIPRATIRLAALSPAVAAAAGEGWRSVAIAATPDDAALVRVAIDR</sequence>
<dbReference type="PATRIC" id="fig|869719.3.peg.704"/>
<proteinExistence type="predicted"/>
<feature type="domain" description="Tetrapyrrole biosynthesis uroporphyrinogen III synthase" evidence="1">
    <location>
        <begin position="19"/>
        <end position="209"/>
    </location>
</feature>
<dbReference type="GO" id="GO:0004852">
    <property type="term" value="F:uroporphyrinogen-III synthase activity"/>
    <property type="evidence" value="ECO:0007669"/>
    <property type="project" value="InterPro"/>
</dbReference>
<dbReference type="Pfam" id="PF02602">
    <property type="entry name" value="HEM4"/>
    <property type="match status" value="1"/>
</dbReference>
<evidence type="ECO:0000259" key="1">
    <source>
        <dbReference type="Pfam" id="PF02602"/>
    </source>
</evidence>
<dbReference type="RefSeq" id="WP_058755112.1">
    <property type="nucleotide sequence ID" value="NZ_LDTB01000013.1"/>
</dbReference>
<dbReference type="SUPFAM" id="SSF69618">
    <property type="entry name" value="HemD-like"/>
    <property type="match status" value="1"/>
</dbReference>
<dbReference type="InterPro" id="IPR003754">
    <property type="entry name" value="4pyrrol_synth_uPrphyn_synth"/>
</dbReference>